<feature type="domain" description="Methyltransferase" evidence="1">
    <location>
        <begin position="27"/>
        <end position="121"/>
    </location>
</feature>
<dbReference type="InterPro" id="IPR029063">
    <property type="entry name" value="SAM-dependent_MTases_sf"/>
</dbReference>
<organism evidence="2 3">
    <name type="scientific">Streptomyces pseudovenezuelae</name>
    <dbReference type="NCBI Taxonomy" id="67350"/>
    <lineage>
        <taxon>Bacteria</taxon>
        <taxon>Bacillati</taxon>
        <taxon>Actinomycetota</taxon>
        <taxon>Actinomycetes</taxon>
        <taxon>Kitasatosporales</taxon>
        <taxon>Streptomycetaceae</taxon>
        <taxon>Streptomyces</taxon>
        <taxon>Streptomyces aurantiacus group</taxon>
    </lineage>
</organism>
<keyword evidence="2" id="KW-0489">Methyltransferase</keyword>
<dbReference type="CDD" id="cd02440">
    <property type="entry name" value="AdoMet_MTases"/>
    <property type="match status" value="1"/>
</dbReference>
<dbReference type="Proteomes" id="UP001432168">
    <property type="component" value="Chromosome"/>
</dbReference>
<dbReference type="Gene3D" id="3.40.50.150">
    <property type="entry name" value="Vaccinia Virus protein VP39"/>
    <property type="match status" value="1"/>
</dbReference>
<protein>
    <submittedName>
        <fullName evidence="2">Methyltransferase domain-containing protein</fullName>
    </submittedName>
</protein>
<dbReference type="RefSeq" id="WP_329270972.1">
    <property type="nucleotide sequence ID" value="NZ_CP109011.1"/>
</dbReference>
<dbReference type="InterPro" id="IPR041698">
    <property type="entry name" value="Methyltransf_25"/>
</dbReference>
<dbReference type="PANTHER" id="PTHR43591">
    <property type="entry name" value="METHYLTRANSFERASE"/>
    <property type="match status" value="1"/>
</dbReference>
<keyword evidence="3" id="KW-1185">Reference proteome</keyword>
<evidence type="ECO:0000313" key="3">
    <source>
        <dbReference type="Proteomes" id="UP001432168"/>
    </source>
</evidence>
<dbReference type="SUPFAM" id="SSF53335">
    <property type="entry name" value="S-adenosyl-L-methionine-dependent methyltransferases"/>
    <property type="match status" value="1"/>
</dbReference>
<gene>
    <name evidence="2" type="ORF">OG929_40195</name>
</gene>
<dbReference type="GO" id="GO:0008168">
    <property type="term" value="F:methyltransferase activity"/>
    <property type="evidence" value="ECO:0007669"/>
    <property type="project" value="UniProtKB-KW"/>
</dbReference>
<evidence type="ECO:0000313" key="2">
    <source>
        <dbReference type="EMBL" id="WUT48154.1"/>
    </source>
</evidence>
<proteinExistence type="predicted"/>
<evidence type="ECO:0000259" key="1">
    <source>
        <dbReference type="Pfam" id="PF13649"/>
    </source>
</evidence>
<dbReference type="Pfam" id="PF13649">
    <property type="entry name" value="Methyltransf_25"/>
    <property type="match status" value="1"/>
</dbReference>
<sequence>MFDYDSELARHHERLMEALDVRAGDRVLDIGCGTGRTTRDAARAASPGTALGIDVSGPMLARARREAEAEGLSNAAFTQGDAQDQAFAPEHFTLAVSRFGTMFFSDPAAAFANIGRALRPGARFVQLVWQAAERQEWHTAIRAALSGGPASPAPAPAAGDPFTLADPQVAAGVLTAAGFTGVDVVDVREPVHYGPDAERALAAVLQLRMAREWLTGLDAASGERALDRLRGTLDAHDTGDGVWFDSRAWLVVARRM</sequence>
<reference evidence="2" key="1">
    <citation type="submission" date="2022-10" db="EMBL/GenBank/DDBJ databases">
        <title>The complete genomes of actinobacterial strains from the NBC collection.</title>
        <authorList>
            <person name="Joergensen T.S."/>
            <person name="Alvarez Arevalo M."/>
            <person name="Sterndorff E.B."/>
            <person name="Faurdal D."/>
            <person name="Vuksanovic O."/>
            <person name="Mourched A.-S."/>
            <person name="Charusanti P."/>
            <person name="Shaw S."/>
            <person name="Blin K."/>
            <person name="Weber T."/>
        </authorList>
    </citation>
    <scope>NUCLEOTIDE SEQUENCE</scope>
    <source>
        <strain evidence="2">NBC_00686</strain>
    </source>
</reference>
<dbReference type="EMBL" id="CP109011">
    <property type="protein sequence ID" value="WUT48154.1"/>
    <property type="molecule type" value="Genomic_DNA"/>
</dbReference>
<accession>A0ABZ1X7R5</accession>
<keyword evidence="2" id="KW-0808">Transferase</keyword>
<dbReference type="PANTHER" id="PTHR43591:SF24">
    <property type="entry name" value="2-METHOXY-6-POLYPRENYL-1,4-BENZOQUINOL METHYLASE, MITOCHONDRIAL"/>
    <property type="match status" value="1"/>
</dbReference>
<name>A0ABZ1X7R5_9ACTN</name>
<dbReference type="GO" id="GO:0032259">
    <property type="term" value="P:methylation"/>
    <property type="evidence" value="ECO:0007669"/>
    <property type="project" value="UniProtKB-KW"/>
</dbReference>